<evidence type="ECO:0000313" key="1">
    <source>
        <dbReference type="EMBL" id="GGP03779.1"/>
    </source>
</evidence>
<keyword evidence="2" id="KW-1185">Reference proteome</keyword>
<evidence type="ECO:0008006" key="3">
    <source>
        <dbReference type="Google" id="ProtNLM"/>
    </source>
</evidence>
<sequence>MVVLGFRFWLKNNLPQYIKEKTPYNITYKDLKIRFLQGDIIANKVNISNKNLDNQEVIGLDGSIDEIYISNMGIYDALVNQSLNSNQIKLRQPNLKITLAKPTDKKNLKKKASIVFENVEINDGNFEIEKHDRSPFFKIKKLSLSIESLNLAEHDAVRKLPFTFDNYTIKGNDIECFPNEIYKITAKSIDTKSQQISVKDFALLPLISEQDFSIKYPHQNLFFFNAVEMIFKDIVLKNNKITIDNVVFSQPKITMYANQLKKKEKKNISTYELDLKNINLNNAQFNLLDSKGKEKLLVKNINASIKEFFMNEESAKNKIPFTYKNYKIRTDAVVFNANEYYRFTLNRWKADENSWDLENFSMIPLLSRQEFSKRIPAERDWYDIKIAKTKISGIDFKFSNNQPNVKITNVNTQGVKAIIYRSKFPKDDLSRKKMYSELLRSIKFPLLVQNLKVTEAYLQYEEDNTNDNPAGKLIFSNLNLNAHNINSNKGYQNTMVPVAINCQLMKTSPMKVNWSFDTARNDDFFKISGIVTNLPASQVNWFIRPYLNVSIEGEVNHLNFDFSGSNAQIYGKMNMKHQNLKVNIMDKNTKEKKKLLSAIVNLVVKANSNKFPESVEVNVKRDHTKSFFNLFWRGIEDGLKKTLIPKDIQEKEDKIKKSVEKVKEIKKETKILKHEIKETF</sequence>
<name>A0ABQ2NJS8_9FLAO</name>
<proteinExistence type="predicted"/>
<gene>
    <name evidence="1" type="ORF">GCM10010992_13470</name>
</gene>
<accession>A0ABQ2NJS8</accession>
<reference evidence="2" key="1">
    <citation type="journal article" date="2019" name="Int. J. Syst. Evol. Microbiol.">
        <title>The Global Catalogue of Microorganisms (GCM) 10K type strain sequencing project: providing services to taxonomists for standard genome sequencing and annotation.</title>
        <authorList>
            <consortium name="The Broad Institute Genomics Platform"/>
            <consortium name="The Broad Institute Genome Sequencing Center for Infectious Disease"/>
            <person name="Wu L."/>
            <person name="Ma J."/>
        </authorList>
    </citation>
    <scope>NUCLEOTIDE SEQUENCE [LARGE SCALE GENOMIC DNA]</scope>
    <source>
        <strain evidence="2">CGMCC 1.7656</strain>
    </source>
</reference>
<evidence type="ECO:0000313" key="2">
    <source>
        <dbReference type="Proteomes" id="UP000620064"/>
    </source>
</evidence>
<dbReference type="EMBL" id="BMLV01000002">
    <property type="protein sequence ID" value="GGP03779.1"/>
    <property type="molecule type" value="Genomic_DNA"/>
</dbReference>
<organism evidence="1 2">
    <name type="scientific">Cloacibacterium rupense</name>
    <dbReference type="NCBI Taxonomy" id="517423"/>
    <lineage>
        <taxon>Bacteria</taxon>
        <taxon>Pseudomonadati</taxon>
        <taxon>Bacteroidota</taxon>
        <taxon>Flavobacteriia</taxon>
        <taxon>Flavobacteriales</taxon>
        <taxon>Weeksellaceae</taxon>
    </lineage>
</organism>
<comment type="caution">
    <text evidence="1">The sequence shown here is derived from an EMBL/GenBank/DDBJ whole genome shotgun (WGS) entry which is preliminary data.</text>
</comment>
<protein>
    <recommendedName>
        <fullName evidence="3">AsmA-like C-terminal region</fullName>
    </recommendedName>
</protein>
<dbReference type="Proteomes" id="UP000620064">
    <property type="component" value="Unassembled WGS sequence"/>
</dbReference>